<protein>
    <submittedName>
        <fullName evidence="2">Uncharacterized protein</fullName>
    </submittedName>
</protein>
<proteinExistence type="predicted"/>
<organism evidence="2 3">
    <name type="scientific">Popillia japonica</name>
    <name type="common">Japanese beetle</name>
    <dbReference type="NCBI Taxonomy" id="7064"/>
    <lineage>
        <taxon>Eukaryota</taxon>
        <taxon>Metazoa</taxon>
        <taxon>Ecdysozoa</taxon>
        <taxon>Arthropoda</taxon>
        <taxon>Hexapoda</taxon>
        <taxon>Insecta</taxon>
        <taxon>Pterygota</taxon>
        <taxon>Neoptera</taxon>
        <taxon>Endopterygota</taxon>
        <taxon>Coleoptera</taxon>
        <taxon>Polyphaga</taxon>
        <taxon>Scarabaeiformia</taxon>
        <taxon>Scarabaeidae</taxon>
        <taxon>Rutelinae</taxon>
        <taxon>Popillia</taxon>
    </lineage>
</organism>
<sequence length="181" mass="20505">MLFQVSKACGIFPYNPHAIPEHYYTVADTSHTSFENTATINMPDNNLSIASYEEITDNQSLTPDKGTTASVQTTQILSATSPRKARLRSEIRVLQRKIQHFEKEEDAANQEPSTISEDEFIKFCQAHFNEATANLFKIQLKLSERSPNGYRYSNEFKQFALNIFFLGPKVSDIAMSLNNSL</sequence>
<evidence type="ECO:0000313" key="2">
    <source>
        <dbReference type="EMBL" id="KAK9674797.1"/>
    </source>
</evidence>
<comment type="caution">
    <text evidence="2">The sequence shown here is derived from an EMBL/GenBank/DDBJ whole genome shotgun (WGS) entry which is preliminary data.</text>
</comment>
<dbReference type="EMBL" id="JASPKY010001507">
    <property type="protein sequence ID" value="KAK9674797.1"/>
    <property type="molecule type" value="Genomic_DNA"/>
</dbReference>
<keyword evidence="3" id="KW-1185">Reference proteome</keyword>
<gene>
    <name evidence="2" type="ORF">QE152_g40845</name>
</gene>
<accession>A0AAW1HF42</accession>
<dbReference type="AlphaFoldDB" id="A0AAW1HF42"/>
<reference evidence="2 3" key="1">
    <citation type="journal article" date="2024" name="BMC Genomics">
        <title>De novo assembly and annotation of Popillia japonica's genome with initial clues to its potential as an invasive pest.</title>
        <authorList>
            <person name="Cucini C."/>
            <person name="Boschi S."/>
            <person name="Funari R."/>
            <person name="Cardaioli E."/>
            <person name="Iannotti N."/>
            <person name="Marturano G."/>
            <person name="Paoli F."/>
            <person name="Bruttini M."/>
            <person name="Carapelli A."/>
            <person name="Frati F."/>
            <person name="Nardi F."/>
        </authorList>
    </citation>
    <scope>NUCLEOTIDE SEQUENCE [LARGE SCALE GENOMIC DNA]</scope>
    <source>
        <strain evidence="2">DMR45628</strain>
    </source>
</reference>
<feature type="coiled-coil region" evidence="1">
    <location>
        <begin position="84"/>
        <end position="111"/>
    </location>
</feature>
<evidence type="ECO:0000313" key="3">
    <source>
        <dbReference type="Proteomes" id="UP001458880"/>
    </source>
</evidence>
<keyword evidence="1" id="KW-0175">Coiled coil</keyword>
<name>A0AAW1HF42_POPJA</name>
<evidence type="ECO:0000256" key="1">
    <source>
        <dbReference type="SAM" id="Coils"/>
    </source>
</evidence>
<dbReference type="Proteomes" id="UP001458880">
    <property type="component" value="Unassembled WGS sequence"/>
</dbReference>